<name>A0ABV4LKP0_9VIBR</name>
<sequence length="66" mass="7520">MFKELDIVEVVIAVKEFPEIEIGDIGTILMRYENGKAYDVECVLESGVTKWQCTLLPTQMKQISPE</sequence>
<dbReference type="InterPro" id="IPR032568">
    <property type="entry name" value="DUF4926"/>
</dbReference>
<evidence type="ECO:0000313" key="2">
    <source>
        <dbReference type="Proteomes" id="UP001569177"/>
    </source>
</evidence>
<gene>
    <name evidence="1" type="ORF">ACED24_20490</name>
</gene>
<keyword evidence="2" id="KW-1185">Reference proteome</keyword>
<evidence type="ECO:0000313" key="1">
    <source>
        <dbReference type="EMBL" id="MEZ8092436.1"/>
    </source>
</evidence>
<organism evidence="1 2">
    <name type="scientific">Vibrio kanaloae</name>
    <dbReference type="NCBI Taxonomy" id="170673"/>
    <lineage>
        <taxon>Bacteria</taxon>
        <taxon>Pseudomonadati</taxon>
        <taxon>Pseudomonadota</taxon>
        <taxon>Gammaproteobacteria</taxon>
        <taxon>Vibrionales</taxon>
        <taxon>Vibrionaceae</taxon>
        <taxon>Vibrio</taxon>
    </lineage>
</organism>
<dbReference type="EMBL" id="JBGOOJ010000064">
    <property type="protein sequence ID" value="MEZ8092436.1"/>
    <property type="molecule type" value="Genomic_DNA"/>
</dbReference>
<proteinExistence type="predicted"/>
<dbReference type="Proteomes" id="UP001569177">
    <property type="component" value="Unassembled WGS sequence"/>
</dbReference>
<accession>A0ABV4LKP0</accession>
<dbReference type="Pfam" id="PF16277">
    <property type="entry name" value="DUF4926"/>
    <property type="match status" value="1"/>
</dbReference>
<protein>
    <submittedName>
        <fullName evidence="1">DUF4926 domain-containing protein</fullName>
    </submittedName>
</protein>
<dbReference type="RefSeq" id="WP_017057197.1">
    <property type="nucleotide sequence ID" value="NZ_CP090020.1"/>
</dbReference>
<reference evidence="1 2" key="1">
    <citation type="submission" date="2024-06" db="EMBL/GenBank/DDBJ databases">
        <authorList>
            <person name="Steensen K."/>
            <person name="Seneca J."/>
            <person name="Bartlau N."/>
            <person name="Yu A.X."/>
            <person name="Polz M.F."/>
        </authorList>
    </citation>
    <scope>NUCLEOTIDE SEQUENCE [LARGE SCALE GENOMIC DNA]</scope>
    <source>
        <strain evidence="1 2">5S240</strain>
    </source>
</reference>
<comment type="caution">
    <text evidence="1">The sequence shown here is derived from an EMBL/GenBank/DDBJ whole genome shotgun (WGS) entry which is preliminary data.</text>
</comment>